<evidence type="ECO:0000313" key="2">
    <source>
        <dbReference type="Proteomes" id="UP001165289"/>
    </source>
</evidence>
<comment type="caution">
    <text evidence="1">The sequence shown here is derived from an EMBL/GenBank/DDBJ whole genome shotgun (WGS) entry which is preliminary data.</text>
</comment>
<sequence>MGMSAIPNQPFINVLGDLKIAGLPLKMITRAYGLKTSIARNNIRLIEMISDEDRRATVMELEERTGFPILNIQKIMKDELEMSWIATRWVTKLVLDDKKL</sequence>
<organism evidence="1 2">
    <name type="scientific">Oopsacas minuta</name>
    <dbReference type="NCBI Taxonomy" id="111878"/>
    <lineage>
        <taxon>Eukaryota</taxon>
        <taxon>Metazoa</taxon>
        <taxon>Porifera</taxon>
        <taxon>Hexactinellida</taxon>
        <taxon>Hexasterophora</taxon>
        <taxon>Lyssacinosida</taxon>
        <taxon>Leucopsacidae</taxon>
        <taxon>Oopsacas</taxon>
    </lineage>
</organism>
<dbReference type="Proteomes" id="UP001165289">
    <property type="component" value="Unassembled WGS sequence"/>
</dbReference>
<keyword evidence="2" id="KW-1185">Reference proteome</keyword>
<gene>
    <name evidence="1" type="ORF">LOD99_5542</name>
</gene>
<reference evidence="1 2" key="1">
    <citation type="journal article" date="2023" name="BMC Biol.">
        <title>The compact genome of the sponge Oopsacas minuta (Hexactinellida) is lacking key metazoan core genes.</title>
        <authorList>
            <person name="Santini S."/>
            <person name="Schenkelaars Q."/>
            <person name="Jourda C."/>
            <person name="Duchesne M."/>
            <person name="Belahbib H."/>
            <person name="Rocher C."/>
            <person name="Selva M."/>
            <person name="Riesgo A."/>
            <person name="Vervoort M."/>
            <person name="Leys S.P."/>
            <person name="Kodjabachian L."/>
            <person name="Le Bivic A."/>
            <person name="Borchiellini C."/>
            <person name="Claverie J.M."/>
            <person name="Renard E."/>
        </authorList>
    </citation>
    <scope>NUCLEOTIDE SEQUENCE [LARGE SCALE GENOMIC DNA]</scope>
    <source>
        <strain evidence="1">SPO-2</strain>
    </source>
</reference>
<evidence type="ECO:0000313" key="1">
    <source>
        <dbReference type="EMBL" id="KAI6651191.1"/>
    </source>
</evidence>
<proteinExistence type="predicted"/>
<protein>
    <submittedName>
        <fullName evidence="1">Uncharacterized protein</fullName>
    </submittedName>
</protein>
<dbReference type="AlphaFoldDB" id="A0AAV7JS33"/>
<dbReference type="EMBL" id="JAKMXF010000307">
    <property type="protein sequence ID" value="KAI6651191.1"/>
    <property type="molecule type" value="Genomic_DNA"/>
</dbReference>
<accession>A0AAV7JS33</accession>
<name>A0AAV7JS33_9METZ</name>